<evidence type="ECO:0000313" key="1">
    <source>
        <dbReference type="EMBL" id="RFT06725.1"/>
    </source>
</evidence>
<reference evidence="1 2" key="1">
    <citation type="submission" date="2018-07" db="EMBL/GenBank/DDBJ databases">
        <title>GABA Modulating Bacteria of the Human Gut Microbiota.</title>
        <authorList>
            <person name="Strandwitz P."/>
            <person name="Kim K.H."/>
            <person name="Terekhova D."/>
            <person name="Liu J.K."/>
            <person name="Sharma A."/>
            <person name="Levering J."/>
            <person name="Mcdonald D."/>
            <person name="Dietrich D."/>
            <person name="Ramadhar T.R."/>
            <person name="Lekbua A."/>
            <person name="Mroue N."/>
            <person name="Liston C."/>
            <person name="Stewart E.J."/>
            <person name="Dubin M.J."/>
            <person name="Zengler K."/>
            <person name="Knight R."/>
            <person name="Gilbert J.A."/>
            <person name="Clardy J."/>
            <person name="Lewis K."/>
        </authorList>
    </citation>
    <scope>NUCLEOTIDE SEQUENCE [LARGE SCALE GENOMIC DNA]</scope>
    <source>
        <strain evidence="1 2">KLE1738</strain>
    </source>
</reference>
<name>A0A3E2B409_9FIRM</name>
<dbReference type="GeneID" id="97995257"/>
<sequence>MSDDTQIAKIGNNLPQPGRPQQPIQANLNQYGNDSTQIAYVQHYDATTNQTVLIMQGAQPAGGTVVGQGVTFNYDCFNFFVLGTEQYDGPTFIVPKNRALTESTSDEMKARCAALTPEAIEIVKTFPALFCSENHNFTKTDPDHMAYYGYVTDIKVQDNGIKIYFTKLNALPQQVLIDLAADLCIGGAKAYNELSRTHWAIKRINLVEVLEKAGYRVFKL</sequence>
<dbReference type="OrthoDB" id="9816036at2"/>
<dbReference type="EMBL" id="QQRQ01000007">
    <property type="protein sequence ID" value="RFT06725.1"/>
    <property type="molecule type" value="Genomic_DNA"/>
</dbReference>
<organism evidence="1 2">
    <name type="scientific">Evtepia gabavorous</name>
    <dbReference type="NCBI Taxonomy" id="2211183"/>
    <lineage>
        <taxon>Bacteria</taxon>
        <taxon>Bacillati</taxon>
        <taxon>Bacillota</taxon>
        <taxon>Clostridia</taxon>
        <taxon>Eubacteriales</taxon>
        <taxon>Evtepia</taxon>
    </lineage>
</organism>
<gene>
    <name evidence="1" type="ORF">DV520_05850</name>
</gene>
<evidence type="ECO:0000313" key="2">
    <source>
        <dbReference type="Proteomes" id="UP000260649"/>
    </source>
</evidence>
<dbReference type="Proteomes" id="UP000260649">
    <property type="component" value="Unassembled WGS sequence"/>
</dbReference>
<dbReference type="RefSeq" id="WP_117142109.1">
    <property type="nucleotide sequence ID" value="NZ_CAKXKJ010000002.1"/>
</dbReference>
<proteinExistence type="predicted"/>
<dbReference type="AlphaFoldDB" id="A0A3E2B409"/>
<protein>
    <submittedName>
        <fullName evidence="1">Uncharacterized protein</fullName>
    </submittedName>
</protein>
<keyword evidence="2" id="KW-1185">Reference proteome</keyword>
<accession>A0A3E2B409</accession>
<comment type="caution">
    <text evidence="1">The sequence shown here is derived from an EMBL/GenBank/DDBJ whole genome shotgun (WGS) entry which is preliminary data.</text>
</comment>